<evidence type="ECO:0000313" key="2">
    <source>
        <dbReference type="Proteomes" id="UP000018896"/>
    </source>
</evidence>
<dbReference type="AlphaFoldDB" id="W4QV94"/>
<name>W4QV94_HALA3</name>
<proteinExistence type="predicted"/>
<dbReference type="Proteomes" id="UP000018896">
    <property type="component" value="Unassembled WGS sequence"/>
</dbReference>
<comment type="caution">
    <text evidence="1">The sequence shown here is derived from an EMBL/GenBank/DDBJ whole genome shotgun (WGS) entry which is preliminary data.</text>
</comment>
<dbReference type="EMBL" id="BAUV01000024">
    <property type="protein sequence ID" value="GAE35827.1"/>
    <property type="molecule type" value="Genomic_DNA"/>
</dbReference>
<dbReference type="eggNOG" id="ENOG5030D0I">
    <property type="taxonomic scope" value="Bacteria"/>
</dbReference>
<organism evidence="1 2">
    <name type="scientific">Halalkalibacter akibai (strain ATCC 43226 / DSM 21942 / CIP 109018 / JCM 9157 / 1139)</name>
    <name type="common">Bacillus akibai</name>
    <dbReference type="NCBI Taxonomy" id="1236973"/>
    <lineage>
        <taxon>Bacteria</taxon>
        <taxon>Bacillati</taxon>
        <taxon>Bacillota</taxon>
        <taxon>Bacilli</taxon>
        <taxon>Bacillales</taxon>
        <taxon>Bacillaceae</taxon>
        <taxon>Halalkalibacter</taxon>
    </lineage>
</organism>
<protein>
    <submittedName>
        <fullName evidence="1">Uncharacterized protein</fullName>
    </submittedName>
</protein>
<sequence length="192" mass="21945">MVSICMYYITTDRSKGETVVDAEVLQTEIKEETEQLEENEEAVITKVDASEQLAEPVAYQPGQETAVKNIIAKQHDFLNELAGWGNAESVNSTELQHDRNWMKLEEDVKWLMEEGFAESLILEDMLHATEFLSISSQTGDEMAIRYLHRIFHDLDAHINEEKVDRIWNVTIAFGSEGQQNQLYAYLSGSNNE</sequence>
<keyword evidence="2" id="KW-1185">Reference proteome</keyword>
<reference evidence="1 2" key="1">
    <citation type="journal article" date="2014" name="Genome Announc.">
        <title>Draft Genome Sequences of Three Alkaliphilic Bacillus Strains, Bacillus wakoensis JCM 9140T, Bacillus akibai JCM 9157T, and Bacillus hemicellulosilyticus JCM 9152T.</title>
        <authorList>
            <person name="Yuki M."/>
            <person name="Oshima K."/>
            <person name="Suda W."/>
            <person name="Oshida Y."/>
            <person name="Kitamura K."/>
            <person name="Iida T."/>
            <person name="Hattori M."/>
            <person name="Ohkuma M."/>
        </authorList>
    </citation>
    <scope>NUCLEOTIDE SEQUENCE [LARGE SCALE GENOMIC DNA]</scope>
    <source>
        <strain evidence="1 2">JCM 9157</strain>
    </source>
</reference>
<accession>W4QV94</accession>
<gene>
    <name evidence="1" type="ORF">JCM9157_2964</name>
</gene>
<evidence type="ECO:0000313" key="1">
    <source>
        <dbReference type="EMBL" id="GAE35827.1"/>
    </source>
</evidence>